<dbReference type="GO" id="GO:0016020">
    <property type="term" value="C:membrane"/>
    <property type="evidence" value="ECO:0007669"/>
    <property type="project" value="TreeGrafter"/>
</dbReference>
<comment type="similarity">
    <text evidence="1">Belongs to the protein-tyrosine phosphatase family. Non-receptor class myotubularin subfamily.</text>
</comment>
<dbReference type="InterPro" id="IPR010569">
    <property type="entry name" value="Myotubularin-like_Pase_dom"/>
</dbReference>
<dbReference type="PROSITE" id="PS51339">
    <property type="entry name" value="PPASE_MYOTUBULARIN"/>
    <property type="match status" value="1"/>
</dbReference>
<accession>A0A9P0AF87</accession>
<dbReference type="SUPFAM" id="SSF52799">
    <property type="entry name" value="(Phosphotyrosine protein) phosphatases II"/>
    <property type="match status" value="1"/>
</dbReference>
<dbReference type="PANTHER" id="PTHR10807:SF110">
    <property type="entry name" value="FI17948P1"/>
    <property type="match status" value="1"/>
</dbReference>
<keyword evidence="4" id="KW-1185">Reference proteome</keyword>
<reference evidence="3" key="1">
    <citation type="submission" date="2021-12" db="EMBL/GenBank/DDBJ databases">
        <authorList>
            <person name="King R."/>
        </authorList>
    </citation>
    <scope>NUCLEOTIDE SEQUENCE</scope>
</reference>
<dbReference type="CDD" id="cd14537">
    <property type="entry name" value="PTP-MTMR10-like"/>
    <property type="match status" value="1"/>
</dbReference>
<sequence>MNFIMSDTKTNNSFKSYIGLHDTNLSAHDISNDESFSEILLPKLLPGEMVVAEAHSVLLFTPVSDKKNGKLGVLVVTNFKLSFITAEEEQNTYYISYQRNMLLGPNDVSLSNVDVLYQISSKKRKLTPGSSVSDQVKGIFVLCKDMRALTFSFKLSPPGHGRKLTNALLHHGFPKQHHLLFPFEYTVPYYPGNHQVTMFRTAVDWEKELTRTASVGWRISTVNQNFRLSESSPQWLVVCSSILDKQLREAAPHFNGGRLPQWCWSSHSGAALVRMADVVSASDRIKDRKSLHYKVRMQENILLETVRKSHPRLTQPVVIELTKDMPSLRHIQVSFCKLRDLCVADNEKHFWEQDSQFYSSLESTRWLHYVGNCLLKAVNAASNLAKDITVVLQESDGRDISCVIASLTQIIMDPYFRTINGFQSLVQKEWVSMGHPFCIRLGHIYKSNTQQSPVWLLFLDCVWQLLQQYPLEFEFNQIYLTTLWDSSLIPIFETFIFDSEKERSEASSVSPVILRSVWDFGEQLPERDIASFSNPLYRESPKHLEVKSGVPCLHLWSQCYFRFLPILEIKGGGKPQVDLAIRELLLPPGSSVMSVESKQQIGSFYPFTHWNTRNSVNQNSLLLSTLSLNTTDDSQSIISFSCD</sequence>
<evidence type="ECO:0000313" key="3">
    <source>
        <dbReference type="EMBL" id="CAH0390530.1"/>
    </source>
</evidence>
<dbReference type="EMBL" id="OU963866">
    <property type="protein sequence ID" value="CAH0390530.1"/>
    <property type="molecule type" value="Genomic_DNA"/>
</dbReference>
<dbReference type="Proteomes" id="UP001152759">
    <property type="component" value="Chromosome 5"/>
</dbReference>
<dbReference type="KEGG" id="btab:109040792"/>
<gene>
    <name evidence="3" type="ORF">BEMITA_LOCUS9245</name>
</gene>
<organism evidence="3 4">
    <name type="scientific">Bemisia tabaci</name>
    <name type="common">Sweetpotato whitefly</name>
    <name type="synonym">Aleurodes tabaci</name>
    <dbReference type="NCBI Taxonomy" id="7038"/>
    <lineage>
        <taxon>Eukaryota</taxon>
        <taxon>Metazoa</taxon>
        <taxon>Ecdysozoa</taxon>
        <taxon>Arthropoda</taxon>
        <taxon>Hexapoda</taxon>
        <taxon>Insecta</taxon>
        <taxon>Pterygota</taxon>
        <taxon>Neoptera</taxon>
        <taxon>Paraneoptera</taxon>
        <taxon>Hemiptera</taxon>
        <taxon>Sternorrhyncha</taxon>
        <taxon>Aleyrodoidea</taxon>
        <taxon>Aleyrodidae</taxon>
        <taxon>Aleyrodinae</taxon>
        <taxon>Bemisia</taxon>
    </lineage>
</organism>
<dbReference type="InterPro" id="IPR030564">
    <property type="entry name" value="Myotubularin"/>
</dbReference>
<dbReference type="Pfam" id="PF06602">
    <property type="entry name" value="Myotub-related"/>
    <property type="match status" value="1"/>
</dbReference>
<proteinExistence type="inferred from homology"/>
<dbReference type="InterPro" id="IPR029021">
    <property type="entry name" value="Prot-tyrosine_phosphatase-like"/>
</dbReference>
<dbReference type="GO" id="GO:0046856">
    <property type="term" value="P:phosphatidylinositol dephosphorylation"/>
    <property type="evidence" value="ECO:0007669"/>
    <property type="project" value="TreeGrafter"/>
</dbReference>
<evidence type="ECO:0000313" key="4">
    <source>
        <dbReference type="Proteomes" id="UP001152759"/>
    </source>
</evidence>
<dbReference type="PANTHER" id="PTHR10807">
    <property type="entry name" value="MYOTUBULARIN-RELATED"/>
    <property type="match status" value="1"/>
</dbReference>
<dbReference type="GO" id="GO:0005737">
    <property type="term" value="C:cytoplasm"/>
    <property type="evidence" value="ECO:0007669"/>
    <property type="project" value="TreeGrafter"/>
</dbReference>
<feature type="domain" description="Myotubularin phosphatase" evidence="2">
    <location>
        <begin position="199"/>
        <end position="560"/>
    </location>
</feature>
<name>A0A9P0AF87_BEMTA</name>
<evidence type="ECO:0000259" key="2">
    <source>
        <dbReference type="PROSITE" id="PS51339"/>
    </source>
</evidence>
<dbReference type="InterPro" id="IPR011993">
    <property type="entry name" value="PH-like_dom_sf"/>
</dbReference>
<dbReference type="Gene3D" id="2.30.29.30">
    <property type="entry name" value="Pleckstrin-homology domain (PH domain)/Phosphotyrosine-binding domain (PTB)"/>
    <property type="match status" value="1"/>
</dbReference>
<protein>
    <recommendedName>
        <fullName evidence="2">Myotubularin phosphatase domain-containing protein</fullName>
    </recommendedName>
</protein>
<dbReference type="AlphaFoldDB" id="A0A9P0AF87"/>
<evidence type="ECO:0000256" key="1">
    <source>
        <dbReference type="ARBA" id="ARBA00007471"/>
    </source>
</evidence>
<dbReference type="SUPFAM" id="SSF50729">
    <property type="entry name" value="PH domain-like"/>
    <property type="match status" value="1"/>
</dbReference>